<dbReference type="Gene3D" id="3.30.160.880">
    <property type="entry name" value="Cell division protein ZapA protomer, N-terminal domain"/>
    <property type="match status" value="1"/>
</dbReference>
<dbReference type="Pfam" id="PF05164">
    <property type="entry name" value="ZapA"/>
    <property type="match status" value="1"/>
</dbReference>
<name>A0A7L5BSW6_9RHOB</name>
<dbReference type="InterPro" id="IPR036192">
    <property type="entry name" value="Cell_div_ZapA-like_sf"/>
</dbReference>
<dbReference type="Proteomes" id="UP000503336">
    <property type="component" value="Chromosome"/>
</dbReference>
<dbReference type="EMBL" id="CP049056">
    <property type="protein sequence ID" value="QIE54830.1"/>
    <property type="molecule type" value="Genomic_DNA"/>
</dbReference>
<reference evidence="1 2" key="1">
    <citation type="submission" date="2020-02" db="EMBL/GenBank/DDBJ databases">
        <title>complete genome sequence of Rhodobacteraceae bacterium.</title>
        <authorList>
            <person name="Park J."/>
            <person name="Kim Y.-S."/>
            <person name="Kim K.-H."/>
        </authorList>
    </citation>
    <scope>NUCLEOTIDE SEQUENCE [LARGE SCALE GENOMIC DNA]</scope>
    <source>
        <strain evidence="1 2">RR4-56</strain>
    </source>
</reference>
<keyword evidence="1" id="KW-0131">Cell cycle</keyword>
<dbReference type="SUPFAM" id="SSF102829">
    <property type="entry name" value="Cell division protein ZapA-like"/>
    <property type="match status" value="1"/>
</dbReference>
<proteinExistence type="predicted"/>
<keyword evidence="1" id="KW-0132">Cell division</keyword>
<gene>
    <name evidence="1" type="ORF">G5B40_04840</name>
</gene>
<accession>A0A7L5BSW6</accession>
<dbReference type="RefSeq" id="WP_165095742.1">
    <property type="nucleotide sequence ID" value="NZ_CP049056.1"/>
</dbReference>
<evidence type="ECO:0000313" key="1">
    <source>
        <dbReference type="EMBL" id="QIE54830.1"/>
    </source>
</evidence>
<dbReference type="AlphaFoldDB" id="A0A7L5BSW6"/>
<evidence type="ECO:0000313" key="2">
    <source>
        <dbReference type="Proteomes" id="UP000503336"/>
    </source>
</evidence>
<keyword evidence="2" id="KW-1185">Reference proteome</keyword>
<protein>
    <submittedName>
        <fullName evidence="1">Cell division protein ZapA</fullName>
    </submittedName>
</protein>
<organism evidence="1 2">
    <name type="scientific">Pikeienuella piscinae</name>
    <dbReference type="NCBI Taxonomy" id="2748098"/>
    <lineage>
        <taxon>Bacteria</taxon>
        <taxon>Pseudomonadati</taxon>
        <taxon>Pseudomonadota</taxon>
        <taxon>Alphaproteobacteria</taxon>
        <taxon>Rhodobacterales</taxon>
        <taxon>Paracoccaceae</taxon>
        <taxon>Pikeienuella</taxon>
    </lineage>
</organism>
<sequence length="111" mass="11478">MAEVSVRISGRDYLIVCDDGQEARVAALARRIDEEATALAAGGGQITEARLLLMSALMLADKLDEAEQALESAPPPEMAFSAMDETEARAAIDAAAARLEALSAGGASEDA</sequence>
<dbReference type="GO" id="GO:0051301">
    <property type="term" value="P:cell division"/>
    <property type="evidence" value="ECO:0007669"/>
    <property type="project" value="UniProtKB-KW"/>
</dbReference>
<dbReference type="InterPro" id="IPR007838">
    <property type="entry name" value="Cell_div_ZapA-like"/>
</dbReference>
<dbReference type="KEGG" id="hdh:G5B40_04840"/>
<dbReference type="InterPro" id="IPR042233">
    <property type="entry name" value="Cell_div_ZapA_N"/>
</dbReference>